<feature type="compositionally biased region" description="Polar residues" evidence="1">
    <location>
        <begin position="427"/>
        <end position="451"/>
    </location>
</feature>
<evidence type="ECO:0000313" key="3">
    <source>
        <dbReference type="Proteomes" id="UP001605036"/>
    </source>
</evidence>
<accession>A0ABD1XR73</accession>
<evidence type="ECO:0008006" key="4">
    <source>
        <dbReference type="Google" id="ProtNLM"/>
    </source>
</evidence>
<dbReference type="PANTHER" id="PTHR42782">
    <property type="entry name" value="SI:CH73-314G15.3"/>
    <property type="match status" value="1"/>
</dbReference>
<protein>
    <recommendedName>
        <fullName evidence="4">Ferritin-like superfamily</fullName>
    </recommendedName>
</protein>
<keyword evidence="3" id="KW-1185">Reference proteome</keyword>
<comment type="caution">
    <text evidence="2">The sequence shown here is derived from an EMBL/GenBank/DDBJ whole genome shotgun (WGS) entry which is preliminary data.</text>
</comment>
<evidence type="ECO:0000256" key="1">
    <source>
        <dbReference type="SAM" id="MobiDB-lite"/>
    </source>
</evidence>
<sequence length="472" mass="52260">MNARVQPLLIFQSTQSHVVSCVTLRSNSMVFRRVLNSFGGASTAVPSVSTPPEPVAETRVQGVSGWKGLEQWRRLPVEERRVWGKNTPVVENEPVLGGGLEFLRKNETPDINVHELAKWGELVLATTDPLEKALFTHQAFRLWKMGEMQIGVGVAPDNPGRPSKPQLVPPREVPGPKDTDLTPSAHAMHNLAHIELNAIDLAWDTLVRFSHASDELGRQFFADFLHVADDESRHFRWCLQRLNELGFSYGDIPAHNLLWKDCMRTSGSVKARLAVIPMIQEARGLDASPRLVKRLSGLADNRSAAIVRRIGEEEIAHVGVGVTWFLRVCEQLQIDPGVTFQEMIDECNIELHGPFNHTARARAGLQREWYDKSEAESSNSGPVDSTRYHCQSPPREGSTTEVAGVKILKEESVDESKKEAGDGSPSLHPSSKDAPTSLTTEGQNSRSTSSLLPEVYERLALLVAMEKDNATV</sequence>
<dbReference type="EMBL" id="JBHFFA010000007">
    <property type="protein sequence ID" value="KAL2611447.1"/>
    <property type="molecule type" value="Genomic_DNA"/>
</dbReference>
<name>A0ABD1XR73_9MARC</name>
<evidence type="ECO:0000313" key="2">
    <source>
        <dbReference type="EMBL" id="KAL2611447.1"/>
    </source>
</evidence>
<feature type="compositionally biased region" description="Basic and acidic residues" evidence="1">
    <location>
        <begin position="407"/>
        <end position="421"/>
    </location>
</feature>
<dbReference type="InterPro" id="IPR009078">
    <property type="entry name" value="Ferritin-like_SF"/>
</dbReference>
<dbReference type="PANTHER" id="PTHR42782:SF4">
    <property type="entry name" value="DUF455 DOMAIN-CONTAINING PROTEIN"/>
    <property type="match status" value="1"/>
</dbReference>
<gene>
    <name evidence="2" type="ORF">R1flu_023139</name>
</gene>
<proteinExistence type="predicted"/>
<feature type="region of interest" description="Disordered" evidence="1">
    <location>
        <begin position="371"/>
        <end position="452"/>
    </location>
</feature>
<organism evidence="2 3">
    <name type="scientific">Riccia fluitans</name>
    <dbReference type="NCBI Taxonomy" id="41844"/>
    <lineage>
        <taxon>Eukaryota</taxon>
        <taxon>Viridiplantae</taxon>
        <taxon>Streptophyta</taxon>
        <taxon>Embryophyta</taxon>
        <taxon>Marchantiophyta</taxon>
        <taxon>Marchantiopsida</taxon>
        <taxon>Marchantiidae</taxon>
        <taxon>Marchantiales</taxon>
        <taxon>Ricciaceae</taxon>
        <taxon>Riccia</taxon>
    </lineage>
</organism>
<dbReference type="SUPFAM" id="SSF47240">
    <property type="entry name" value="Ferritin-like"/>
    <property type="match status" value="1"/>
</dbReference>
<dbReference type="AlphaFoldDB" id="A0ABD1XR73"/>
<dbReference type="InterPro" id="IPR007402">
    <property type="entry name" value="DUF455"/>
</dbReference>
<dbReference type="Proteomes" id="UP001605036">
    <property type="component" value="Unassembled WGS sequence"/>
</dbReference>
<reference evidence="2 3" key="1">
    <citation type="submission" date="2024-09" db="EMBL/GenBank/DDBJ databases">
        <title>Chromosome-scale assembly of Riccia fluitans.</title>
        <authorList>
            <person name="Paukszto L."/>
            <person name="Sawicki J."/>
            <person name="Karawczyk K."/>
            <person name="Piernik-Szablinska J."/>
            <person name="Szczecinska M."/>
            <person name="Mazdziarz M."/>
        </authorList>
    </citation>
    <scope>NUCLEOTIDE SEQUENCE [LARGE SCALE GENOMIC DNA]</scope>
    <source>
        <strain evidence="2">Rf_01</strain>
        <tissue evidence="2">Aerial parts of the thallus</tissue>
    </source>
</reference>
<feature type="region of interest" description="Disordered" evidence="1">
    <location>
        <begin position="156"/>
        <end position="178"/>
    </location>
</feature>
<dbReference type="CDD" id="cd00657">
    <property type="entry name" value="Ferritin_like"/>
    <property type="match status" value="1"/>
</dbReference>
<dbReference type="Pfam" id="PF04305">
    <property type="entry name" value="DUF455"/>
    <property type="match status" value="1"/>
</dbReference>